<dbReference type="InterPro" id="IPR006626">
    <property type="entry name" value="PbH1"/>
</dbReference>
<dbReference type="Gene3D" id="2.160.20.10">
    <property type="entry name" value="Single-stranded right-handed beta-helix, Pectin lyase-like"/>
    <property type="match status" value="1"/>
</dbReference>
<dbReference type="KEGG" id="llu:AKJ09_03815"/>
<name>A0A0K1PUU6_9BACT</name>
<dbReference type="STRING" id="1391654.AKJ09_03815"/>
<evidence type="ECO:0000259" key="3">
    <source>
        <dbReference type="Pfam" id="PF13229"/>
    </source>
</evidence>
<keyword evidence="5" id="KW-1185">Reference proteome</keyword>
<reference evidence="4 5" key="1">
    <citation type="submission" date="2015-08" db="EMBL/GenBank/DDBJ databases">
        <authorList>
            <person name="Babu N.S."/>
            <person name="Beckwith C.J."/>
            <person name="Beseler K.G."/>
            <person name="Brison A."/>
            <person name="Carone J.V."/>
            <person name="Caskin T.P."/>
            <person name="Diamond M."/>
            <person name="Durham M.E."/>
            <person name="Foxe J.M."/>
            <person name="Go M."/>
            <person name="Henderson B.A."/>
            <person name="Jones I.B."/>
            <person name="McGettigan J.A."/>
            <person name="Micheletti S.J."/>
            <person name="Nasrallah M.E."/>
            <person name="Ortiz D."/>
            <person name="Piller C.R."/>
            <person name="Privatt S.R."/>
            <person name="Schneider S.L."/>
            <person name="Sharp S."/>
            <person name="Smith T.C."/>
            <person name="Stanton J.D."/>
            <person name="Ullery H.E."/>
            <person name="Wilson R.J."/>
            <person name="Serrano M.G."/>
            <person name="Buck G."/>
            <person name="Lee V."/>
            <person name="Wang Y."/>
            <person name="Carvalho R."/>
            <person name="Voegtly L."/>
            <person name="Shi R."/>
            <person name="Duckworth R."/>
            <person name="Johnson A."/>
            <person name="Loviza R."/>
            <person name="Walstead R."/>
            <person name="Shah Z."/>
            <person name="Kiflezghi M."/>
            <person name="Wade K."/>
            <person name="Ball S.L."/>
            <person name="Bradley K.W."/>
            <person name="Asai D.J."/>
            <person name="Bowman C.A."/>
            <person name="Russell D.A."/>
            <person name="Pope W.H."/>
            <person name="Jacobs-Sera D."/>
            <person name="Hendrix R.W."/>
            <person name="Hatfull G.F."/>
        </authorList>
    </citation>
    <scope>NUCLEOTIDE SEQUENCE [LARGE SCALE GENOMIC DNA]</scope>
    <source>
        <strain evidence="4 5">DSM 27648</strain>
    </source>
</reference>
<organism evidence="4 5">
    <name type="scientific">Labilithrix luteola</name>
    <dbReference type="NCBI Taxonomy" id="1391654"/>
    <lineage>
        <taxon>Bacteria</taxon>
        <taxon>Pseudomonadati</taxon>
        <taxon>Myxococcota</taxon>
        <taxon>Polyangia</taxon>
        <taxon>Polyangiales</taxon>
        <taxon>Labilitrichaceae</taxon>
        <taxon>Labilithrix</taxon>
    </lineage>
</organism>
<dbReference type="SMART" id="SM00710">
    <property type="entry name" value="PbH1"/>
    <property type="match status" value="6"/>
</dbReference>
<evidence type="ECO:0000313" key="4">
    <source>
        <dbReference type="EMBL" id="AKU97151.1"/>
    </source>
</evidence>
<protein>
    <recommendedName>
        <fullName evidence="3">Right handed beta helix domain-containing protein</fullName>
    </recommendedName>
</protein>
<proteinExistence type="predicted"/>
<dbReference type="Pfam" id="PF13229">
    <property type="entry name" value="Beta_helix"/>
    <property type="match status" value="1"/>
</dbReference>
<dbReference type="AlphaFoldDB" id="A0A0K1PUU6"/>
<dbReference type="EMBL" id="CP012333">
    <property type="protein sequence ID" value="AKU97151.1"/>
    <property type="molecule type" value="Genomic_DNA"/>
</dbReference>
<sequence>MKTGPLATGLFAALVSLGTATIAHAQATRTWVSGDGDDANPCSRTAPCLTFQGAYLKTAHPGVISVREPGDYGDLVIDKSVIIDGAAVGGDVAPVTATGIRVAAGPTDNVVLRSISLVGSGMGSGIRYESGRSLTIDGCHVSNFTNAIDVQLTTAGSLVVLDSTAIGNVGAGLRAESSNGGLLGSIARSQFDGNGFGIFAAGGARLSVYESTASQNGTGITAATEMAGALADVNLEGVTIASNDVGIAASSTAGNAVVRMSKVVGMSNTTDTTTTAGNAEIFSFGNNRFDEIASITAATIALSTDTPSNTVAVGESATYPVVATMRGILVSPVAFACSGLPAGFTCQFDPETLPGESPTGTVNVTVVPTVASKTGLLLGPGHGLGNTRGSGDSHPTWPFPTFAFAVPALALFGARRKLRVPLACLALVSFTATTACGSSSDDANTNDDTTSLPDGAAGDNDGSAPGRDGSAPDGGTDAGGPQTYSFKVTATSGVTNASLDLSLTVE</sequence>
<dbReference type="SUPFAM" id="SSF51126">
    <property type="entry name" value="Pectin lyase-like"/>
    <property type="match status" value="1"/>
</dbReference>
<dbReference type="InterPro" id="IPR039448">
    <property type="entry name" value="Beta_helix"/>
</dbReference>
<evidence type="ECO:0000256" key="1">
    <source>
        <dbReference type="SAM" id="MobiDB-lite"/>
    </source>
</evidence>
<keyword evidence="2" id="KW-0732">Signal</keyword>
<gene>
    <name evidence="4" type="ORF">AKJ09_03815</name>
</gene>
<dbReference type="RefSeq" id="WP_146648334.1">
    <property type="nucleotide sequence ID" value="NZ_CP012333.1"/>
</dbReference>
<feature type="domain" description="Right handed beta helix" evidence="3">
    <location>
        <begin position="73"/>
        <end position="209"/>
    </location>
</feature>
<evidence type="ECO:0000313" key="5">
    <source>
        <dbReference type="Proteomes" id="UP000064967"/>
    </source>
</evidence>
<evidence type="ECO:0000256" key="2">
    <source>
        <dbReference type="SAM" id="SignalP"/>
    </source>
</evidence>
<feature type="signal peptide" evidence="2">
    <location>
        <begin position="1"/>
        <end position="25"/>
    </location>
</feature>
<dbReference type="OrthoDB" id="30514at2"/>
<dbReference type="PATRIC" id="fig|1391654.3.peg.3871"/>
<dbReference type="InterPro" id="IPR011050">
    <property type="entry name" value="Pectin_lyase_fold/virulence"/>
</dbReference>
<feature type="region of interest" description="Disordered" evidence="1">
    <location>
        <begin position="437"/>
        <end position="484"/>
    </location>
</feature>
<dbReference type="InterPro" id="IPR012334">
    <property type="entry name" value="Pectin_lyas_fold"/>
</dbReference>
<feature type="chain" id="PRO_5005466322" description="Right handed beta helix domain-containing protein" evidence="2">
    <location>
        <begin position="26"/>
        <end position="506"/>
    </location>
</feature>
<dbReference type="Proteomes" id="UP000064967">
    <property type="component" value="Chromosome"/>
</dbReference>
<feature type="compositionally biased region" description="Low complexity" evidence="1">
    <location>
        <begin position="438"/>
        <end position="451"/>
    </location>
</feature>
<accession>A0A0K1PUU6</accession>